<feature type="domain" description="GmrSD restriction endonucleases C-terminal" evidence="1">
    <location>
        <begin position="88"/>
        <end position="177"/>
    </location>
</feature>
<keyword evidence="2" id="KW-0255">Endonuclease</keyword>
<keyword evidence="2" id="KW-0378">Hydrolase</keyword>
<keyword evidence="2" id="KW-0540">Nuclease</keyword>
<keyword evidence="3" id="KW-1185">Reference proteome</keyword>
<evidence type="ECO:0000313" key="2">
    <source>
        <dbReference type="EMBL" id="MCO1336506.1"/>
    </source>
</evidence>
<dbReference type="InterPro" id="IPR011089">
    <property type="entry name" value="GmrSD_C"/>
</dbReference>
<proteinExistence type="predicted"/>
<evidence type="ECO:0000259" key="1">
    <source>
        <dbReference type="Pfam" id="PF07510"/>
    </source>
</evidence>
<dbReference type="Pfam" id="PF07510">
    <property type="entry name" value="GmrSD_C"/>
    <property type="match status" value="1"/>
</dbReference>
<sequence>MRLLLPVLLSAALAGCLEVEAKEGRGYDRHEWLPKWSDSDGDCQSTRHELLVQFSLAPVRFTNAKHCTVDTGLWLDPYTGNFYSLASDLDVEHIVPLSWAHEHGGANWTVELKQQFAEDPENLWLVDDGRNQSKGDKGPDEWMPPYEPVQAIYVQRFMAIVEKYGLKFSAEESTQILALLGR</sequence>
<name>A0A9X2ERJ6_9GAMM</name>
<protein>
    <submittedName>
        <fullName evidence="2">HNH endonuclease family protein</fullName>
    </submittedName>
</protein>
<dbReference type="GO" id="GO:0004519">
    <property type="term" value="F:endonuclease activity"/>
    <property type="evidence" value="ECO:0007669"/>
    <property type="project" value="UniProtKB-KW"/>
</dbReference>
<dbReference type="PROSITE" id="PS51257">
    <property type="entry name" value="PROKAR_LIPOPROTEIN"/>
    <property type="match status" value="1"/>
</dbReference>
<dbReference type="RefSeq" id="WP_252472192.1">
    <property type="nucleotide sequence ID" value="NZ_JALBWM010000144.1"/>
</dbReference>
<accession>A0A9X2ERJ6</accession>
<evidence type="ECO:0000313" key="3">
    <source>
        <dbReference type="Proteomes" id="UP001139028"/>
    </source>
</evidence>
<dbReference type="EMBL" id="JALBWM010000144">
    <property type="protein sequence ID" value="MCO1336506.1"/>
    <property type="molecule type" value="Genomic_DNA"/>
</dbReference>
<gene>
    <name evidence="2" type="ORF">MO867_19420</name>
</gene>
<reference evidence="2" key="1">
    <citation type="journal article" date="2022" name="Arch. Microbiol.">
        <title>Microbulbifer okhotskensis sp. nov., isolated from a deep bottom sediment of the Okhotsk Sea.</title>
        <authorList>
            <person name="Romanenko L."/>
            <person name="Kurilenko V."/>
            <person name="Otstavnykh N."/>
            <person name="Velansky P."/>
            <person name="Isaeva M."/>
            <person name="Mikhailov V."/>
        </authorList>
    </citation>
    <scope>NUCLEOTIDE SEQUENCE</scope>
    <source>
        <strain evidence="2">OS29</strain>
    </source>
</reference>
<organism evidence="2 3">
    <name type="scientific">Microbulbifer okhotskensis</name>
    <dbReference type="NCBI Taxonomy" id="2926617"/>
    <lineage>
        <taxon>Bacteria</taxon>
        <taxon>Pseudomonadati</taxon>
        <taxon>Pseudomonadota</taxon>
        <taxon>Gammaproteobacteria</taxon>
        <taxon>Cellvibrionales</taxon>
        <taxon>Microbulbiferaceae</taxon>
        <taxon>Microbulbifer</taxon>
    </lineage>
</organism>
<dbReference type="AlphaFoldDB" id="A0A9X2ERJ6"/>
<comment type="caution">
    <text evidence="2">The sequence shown here is derived from an EMBL/GenBank/DDBJ whole genome shotgun (WGS) entry which is preliminary data.</text>
</comment>
<dbReference type="Proteomes" id="UP001139028">
    <property type="component" value="Unassembled WGS sequence"/>
</dbReference>